<evidence type="ECO:0000259" key="4">
    <source>
        <dbReference type="Pfam" id="PF00724"/>
    </source>
</evidence>
<dbReference type="EMBL" id="JAGPYM010000012">
    <property type="protein sequence ID" value="KAH6888492.1"/>
    <property type="molecule type" value="Genomic_DNA"/>
</dbReference>
<proteinExistence type="inferred from homology"/>
<dbReference type="InterPro" id="IPR013785">
    <property type="entry name" value="Aldolase_TIM"/>
</dbReference>
<reference evidence="5 6" key="1">
    <citation type="journal article" date="2021" name="Nat. Commun.">
        <title>Genetic determinants of endophytism in the Arabidopsis root mycobiome.</title>
        <authorList>
            <person name="Mesny F."/>
            <person name="Miyauchi S."/>
            <person name="Thiergart T."/>
            <person name="Pickel B."/>
            <person name="Atanasova L."/>
            <person name="Karlsson M."/>
            <person name="Huettel B."/>
            <person name="Barry K.W."/>
            <person name="Haridas S."/>
            <person name="Chen C."/>
            <person name="Bauer D."/>
            <person name="Andreopoulos W."/>
            <person name="Pangilinan J."/>
            <person name="LaButti K."/>
            <person name="Riley R."/>
            <person name="Lipzen A."/>
            <person name="Clum A."/>
            <person name="Drula E."/>
            <person name="Henrissat B."/>
            <person name="Kohler A."/>
            <person name="Grigoriev I.V."/>
            <person name="Martin F.M."/>
            <person name="Hacquard S."/>
        </authorList>
    </citation>
    <scope>NUCLEOTIDE SEQUENCE [LARGE SCALE GENOMIC DNA]</scope>
    <source>
        <strain evidence="5 6">MPI-CAGE-CH-0241</strain>
    </source>
</reference>
<dbReference type="OrthoDB" id="276546at2759"/>
<gene>
    <name evidence="5" type="ORF">B0T10DRAFT_55398</name>
</gene>
<comment type="caution">
    <text evidence="5">The sequence shown here is derived from an EMBL/GenBank/DDBJ whole genome shotgun (WGS) entry which is preliminary data.</text>
</comment>
<evidence type="ECO:0000313" key="5">
    <source>
        <dbReference type="EMBL" id="KAH6888492.1"/>
    </source>
</evidence>
<evidence type="ECO:0000256" key="1">
    <source>
        <dbReference type="ARBA" id="ARBA00001917"/>
    </source>
</evidence>
<name>A0A9P8W2I6_9HYPO</name>
<dbReference type="GO" id="GO:0016628">
    <property type="term" value="F:oxidoreductase activity, acting on the CH-CH group of donors, NAD or NADP as acceptor"/>
    <property type="evidence" value="ECO:0007669"/>
    <property type="project" value="UniProtKB-ARBA"/>
</dbReference>
<dbReference type="SUPFAM" id="SSF51395">
    <property type="entry name" value="FMN-linked oxidoreductases"/>
    <property type="match status" value="1"/>
</dbReference>
<dbReference type="FunFam" id="3.20.20.70:FF:000059">
    <property type="entry name" value="N-ethylmaleimide reductase, FMN-linked"/>
    <property type="match status" value="1"/>
</dbReference>
<protein>
    <recommendedName>
        <fullName evidence="4">NADH:flavin oxidoreductase/NADH oxidase N-terminal domain-containing protein</fullName>
    </recommendedName>
</protein>
<accession>A0A9P8W2I6</accession>
<dbReference type="InterPro" id="IPR001155">
    <property type="entry name" value="OxRdtase_FMN_N"/>
</dbReference>
<evidence type="ECO:0000256" key="2">
    <source>
        <dbReference type="ARBA" id="ARBA00005979"/>
    </source>
</evidence>
<comment type="similarity">
    <text evidence="2">Belongs to the NADH:flavin oxidoreductase/NADH oxidase family.</text>
</comment>
<dbReference type="Gene3D" id="3.20.20.70">
    <property type="entry name" value="Aldolase class I"/>
    <property type="match status" value="1"/>
</dbReference>
<feature type="domain" description="NADH:flavin oxidoreductase/NADH oxidase N-terminal" evidence="4">
    <location>
        <begin position="12"/>
        <end position="377"/>
    </location>
</feature>
<comment type="cofactor">
    <cofactor evidence="1">
        <name>FMN</name>
        <dbReference type="ChEBI" id="CHEBI:58210"/>
    </cofactor>
</comment>
<evidence type="ECO:0000256" key="3">
    <source>
        <dbReference type="ARBA" id="ARBA00023002"/>
    </source>
</evidence>
<dbReference type="GO" id="GO:0005829">
    <property type="term" value="C:cytosol"/>
    <property type="evidence" value="ECO:0007669"/>
    <property type="project" value="UniProtKB-ARBA"/>
</dbReference>
<dbReference type="Proteomes" id="UP000777438">
    <property type="component" value="Unassembled WGS sequence"/>
</dbReference>
<dbReference type="PANTHER" id="PTHR22893:SF93">
    <property type="entry name" value="HYPOTHETICAL OXIDOREDUCTASE (EUROFUNG)"/>
    <property type="match status" value="1"/>
</dbReference>
<keyword evidence="3" id="KW-0560">Oxidoreductase</keyword>
<sequence length="412" mass="46052">MIDNANVGPDSQLFQPLTIGNGKITLKHRVIHAPLTRNRGTPYYTSTSEKPNRIWLPNDLIVKYYSQRATDGGLIISEGLPPSLEGNGMPGVPGIFLKEQADGWKKVVDAVHAKGGFIYAQLWHSGRANIPQLTGSPIAAPSAVPWDDPEETFAYPPPHSSEPVRIADHRPVEMTVDHIKETIGDYCSAAKTAMDVGFDGVEVHAGNGYLPEQFLSSNANHRSDDYGGSPEKRCTFILELMHELANTIGDENLAIRLTPFGLFNQARGEQRVETWGHLCRELKSRHPTLSYVSFVEPRYEQIFSEAEKQAFLDSWHLPDVDLSMFRAIFGETPFFSAGGFDDKNSWGVLEAGKYDGLLYGRHFISNPDLVSRLRNSFPLTPYDRSRFYGPFDDPTIGYTDYPAYKGRTCVFF</sequence>
<dbReference type="AlphaFoldDB" id="A0A9P8W2I6"/>
<evidence type="ECO:0000313" key="6">
    <source>
        <dbReference type="Proteomes" id="UP000777438"/>
    </source>
</evidence>
<dbReference type="PANTHER" id="PTHR22893">
    <property type="entry name" value="NADH OXIDOREDUCTASE-RELATED"/>
    <property type="match status" value="1"/>
</dbReference>
<organism evidence="5 6">
    <name type="scientific">Thelonectria olida</name>
    <dbReference type="NCBI Taxonomy" id="1576542"/>
    <lineage>
        <taxon>Eukaryota</taxon>
        <taxon>Fungi</taxon>
        <taxon>Dikarya</taxon>
        <taxon>Ascomycota</taxon>
        <taxon>Pezizomycotina</taxon>
        <taxon>Sordariomycetes</taxon>
        <taxon>Hypocreomycetidae</taxon>
        <taxon>Hypocreales</taxon>
        <taxon>Nectriaceae</taxon>
        <taxon>Thelonectria</taxon>
    </lineage>
</organism>
<dbReference type="GO" id="GO:0010181">
    <property type="term" value="F:FMN binding"/>
    <property type="evidence" value="ECO:0007669"/>
    <property type="project" value="InterPro"/>
</dbReference>
<keyword evidence="6" id="KW-1185">Reference proteome</keyword>
<dbReference type="Pfam" id="PF00724">
    <property type="entry name" value="Oxidored_FMN"/>
    <property type="match status" value="1"/>
</dbReference>
<dbReference type="InterPro" id="IPR045247">
    <property type="entry name" value="Oye-like"/>
</dbReference>
<dbReference type="CDD" id="cd02933">
    <property type="entry name" value="OYE_like_FMN"/>
    <property type="match status" value="1"/>
</dbReference>